<proteinExistence type="inferred from homology"/>
<evidence type="ECO:0000256" key="6">
    <source>
        <dbReference type="ARBA" id="ARBA00023239"/>
    </source>
</evidence>
<dbReference type="EMBL" id="JARBDR010000640">
    <property type="protein sequence ID" value="KAJ8310727.1"/>
    <property type="molecule type" value="Genomic_DNA"/>
</dbReference>
<dbReference type="PANTHER" id="PTHR11002">
    <property type="entry name" value="CARBONIC ANHYDRASE"/>
    <property type="match status" value="1"/>
</dbReference>
<evidence type="ECO:0000256" key="4">
    <source>
        <dbReference type="ARBA" id="ARBA00022723"/>
    </source>
</evidence>
<evidence type="ECO:0000256" key="5">
    <source>
        <dbReference type="ARBA" id="ARBA00022833"/>
    </source>
</evidence>
<name>A0ABQ9F3B5_TEGGR</name>
<dbReference type="PANTHER" id="PTHR11002:SF76">
    <property type="entry name" value="CARBONIC ANHYDRASE"/>
    <property type="match status" value="1"/>
</dbReference>
<evidence type="ECO:0000256" key="2">
    <source>
        <dbReference type="ARBA" id="ARBA00006217"/>
    </source>
</evidence>
<dbReference type="EC" id="4.2.1.1" evidence="3 8"/>
<dbReference type="SMART" id="SM00947">
    <property type="entry name" value="Pro_CA"/>
    <property type="match status" value="1"/>
</dbReference>
<gene>
    <name evidence="9" type="ORF">KUTeg_012592</name>
</gene>
<comment type="caution">
    <text evidence="9">The sequence shown here is derived from an EMBL/GenBank/DDBJ whole genome shotgun (WGS) entry which is preliminary data.</text>
</comment>
<comment type="function">
    <text evidence="8">Reversible hydration of carbon dioxide.</text>
</comment>
<keyword evidence="4" id="KW-0479">Metal-binding</keyword>
<dbReference type="Gene3D" id="3.40.1050.10">
    <property type="entry name" value="Carbonic anhydrase"/>
    <property type="match status" value="2"/>
</dbReference>
<dbReference type="Pfam" id="PF00484">
    <property type="entry name" value="Pro_CA"/>
    <property type="match status" value="1"/>
</dbReference>
<comment type="catalytic activity">
    <reaction evidence="7 8">
        <text>hydrogencarbonate + H(+) = CO2 + H2O</text>
        <dbReference type="Rhea" id="RHEA:10748"/>
        <dbReference type="ChEBI" id="CHEBI:15377"/>
        <dbReference type="ChEBI" id="CHEBI:15378"/>
        <dbReference type="ChEBI" id="CHEBI:16526"/>
        <dbReference type="ChEBI" id="CHEBI:17544"/>
        <dbReference type="EC" id="4.2.1.1"/>
    </reaction>
</comment>
<evidence type="ECO:0000313" key="9">
    <source>
        <dbReference type="EMBL" id="KAJ8310727.1"/>
    </source>
</evidence>
<comment type="similarity">
    <text evidence="2 8">Belongs to the beta-class carbonic anhydrase family.</text>
</comment>
<protein>
    <recommendedName>
        <fullName evidence="3 8">Carbonic anhydrase</fullName>
        <ecNumber evidence="3 8">4.2.1.1</ecNumber>
    </recommendedName>
    <alternativeName>
        <fullName evidence="8">Carbonate dehydratase</fullName>
    </alternativeName>
</protein>
<dbReference type="InterPro" id="IPR001765">
    <property type="entry name" value="Carbonic_anhydrase"/>
</dbReference>
<evidence type="ECO:0000256" key="7">
    <source>
        <dbReference type="ARBA" id="ARBA00048348"/>
    </source>
</evidence>
<accession>A0ABQ9F3B5</accession>
<evidence type="ECO:0000313" key="10">
    <source>
        <dbReference type="Proteomes" id="UP001217089"/>
    </source>
</evidence>
<keyword evidence="10" id="KW-1185">Reference proteome</keyword>
<organism evidence="9 10">
    <name type="scientific">Tegillarca granosa</name>
    <name type="common">Malaysian cockle</name>
    <name type="synonym">Anadara granosa</name>
    <dbReference type="NCBI Taxonomy" id="220873"/>
    <lineage>
        <taxon>Eukaryota</taxon>
        <taxon>Metazoa</taxon>
        <taxon>Spiralia</taxon>
        <taxon>Lophotrochozoa</taxon>
        <taxon>Mollusca</taxon>
        <taxon>Bivalvia</taxon>
        <taxon>Autobranchia</taxon>
        <taxon>Pteriomorphia</taxon>
        <taxon>Arcoida</taxon>
        <taxon>Arcoidea</taxon>
        <taxon>Arcidae</taxon>
        <taxon>Tegillarca</taxon>
    </lineage>
</organism>
<evidence type="ECO:0000256" key="8">
    <source>
        <dbReference type="RuleBase" id="RU003956"/>
    </source>
</evidence>
<keyword evidence="6 8" id="KW-0456">Lyase</keyword>
<evidence type="ECO:0000256" key="3">
    <source>
        <dbReference type="ARBA" id="ARBA00012925"/>
    </source>
</evidence>
<dbReference type="SUPFAM" id="SSF53056">
    <property type="entry name" value="beta-carbonic anhydrase, cab"/>
    <property type="match status" value="1"/>
</dbReference>
<comment type="cofactor">
    <cofactor evidence="1">
        <name>Zn(2+)</name>
        <dbReference type="ChEBI" id="CHEBI:29105"/>
    </cofactor>
</comment>
<evidence type="ECO:0000256" key="1">
    <source>
        <dbReference type="ARBA" id="ARBA00001947"/>
    </source>
</evidence>
<dbReference type="InterPro" id="IPR036874">
    <property type="entry name" value="Carbonic_anhydrase_sf"/>
</dbReference>
<dbReference type="Proteomes" id="UP001217089">
    <property type="component" value="Unassembled WGS sequence"/>
</dbReference>
<sequence>MPGIEKLMRGIMRYRKKDQKQMIQQCGKRAFTLIFACMDSRVFFTKFTHSEVGDGYVVRNAGNLVPHASKFDGASTEPGALELGCLGMQALYDMRDSFDDTTGSPLQLWLKRHGKITIDKFKQLIPENSHKGPLKFQGEMNEFLAYIDDDNQYQMYDKLSQVNCLQQVENIVSYDFMKEKFVNDGVKIHSFWFDIYKGDVHMFSRTKQKFLVVDDDNFDHLKLFLLNQVLLSSSLSFASFVFIKFNCSLKAFVAWSSSNVHSSALLTEANGNSRTLAGCYQLKS</sequence>
<keyword evidence="5 8" id="KW-0862">Zinc</keyword>
<reference evidence="9 10" key="1">
    <citation type="submission" date="2022-12" db="EMBL/GenBank/DDBJ databases">
        <title>Chromosome-level genome of Tegillarca granosa.</title>
        <authorList>
            <person name="Kim J."/>
        </authorList>
    </citation>
    <scope>NUCLEOTIDE SEQUENCE [LARGE SCALE GENOMIC DNA]</scope>
    <source>
        <strain evidence="9">Teg-2019</strain>
        <tissue evidence="9">Adductor muscle</tissue>
    </source>
</reference>